<dbReference type="AlphaFoldDB" id="A0A0S6U935"/>
<accession>A0A0S6U935</accession>
<dbReference type="Proteomes" id="UP000063718">
    <property type="component" value="Unassembled WGS sequence"/>
</dbReference>
<organism evidence="1">
    <name type="scientific">Moorella thermoacetica Y72</name>
    <dbReference type="NCBI Taxonomy" id="1325331"/>
    <lineage>
        <taxon>Bacteria</taxon>
        <taxon>Bacillati</taxon>
        <taxon>Bacillota</taxon>
        <taxon>Clostridia</taxon>
        <taxon>Neomoorellales</taxon>
        <taxon>Neomoorellaceae</taxon>
        <taxon>Neomoorella</taxon>
    </lineage>
</organism>
<sequence>MLAAGVAFQVDVYLIRVDFSTGVTGGTDDAAPVGVGAEDGTLDQVGTGYGPGHLAGLDLAGRAINLNGYQFTGPFPVTGDEAGQVATDILQPGPEGGMLFNGQGGVAGAAVGQDDCHVVGAGVAVHGHHIKGPIHHHPQGLFQILLFDGSVGGQEAEHGAHIGVDHARPLGDAGNSYRLSPQGQLDGDLFDPGIGGHDGCRRISASLHRQPGGSGLDAGGDFIHRQGHADDAGGGHHHLPWFATDGSGRDYRHLPGVPVTPLPGTGIGIAAVGDNGPGQAGLEVFRRHPQGRRLDPVAGIDGRRRRRHLAHNQSQVQFFLFQTGMNAGGEKTPRGGDAAGNRLEVLRHCLLLHVWNVECLVSCIYGHNPGTSRAMVSGKPHIRLRFCTAWPEAPLVRLSMALATTTRPVRVSTARLRWQLLLPYTQRVWGHWSGGRRWTKGSPA</sequence>
<proteinExistence type="predicted"/>
<name>A0A0S6U935_NEOTH</name>
<protein>
    <submittedName>
        <fullName evidence="1">Uncharacterized protein</fullName>
    </submittedName>
</protein>
<gene>
    <name evidence="1" type="ORF">MTY_0857</name>
</gene>
<dbReference type="EMBL" id="DF238840">
    <property type="protein sequence ID" value="GAF25522.1"/>
    <property type="molecule type" value="Genomic_DNA"/>
</dbReference>
<evidence type="ECO:0000313" key="1">
    <source>
        <dbReference type="EMBL" id="GAF25522.1"/>
    </source>
</evidence>
<reference evidence="1" key="1">
    <citation type="journal article" date="2014" name="Gene">
        <title>Genome-guided analysis of transformation efficiency and carbon dioxide assimilation by Moorella thermoacetica Y72.</title>
        <authorList>
            <person name="Tsukahara K."/>
            <person name="Kita A."/>
            <person name="Nakashimada Y."/>
            <person name="Hoshino T."/>
            <person name="Murakami K."/>
        </authorList>
    </citation>
    <scope>NUCLEOTIDE SEQUENCE [LARGE SCALE GENOMIC DNA]</scope>
    <source>
        <strain evidence="1">Y72</strain>
    </source>
</reference>